<dbReference type="Proteomes" id="UP001519331">
    <property type="component" value="Unassembled WGS sequence"/>
</dbReference>
<keyword evidence="4" id="KW-1185">Reference proteome</keyword>
<gene>
    <name evidence="3" type="ORF">JOF45_000343</name>
</gene>
<keyword evidence="2" id="KW-0732">Signal</keyword>
<feature type="compositionally biased region" description="Acidic residues" evidence="1">
    <location>
        <begin position="183"/>
        <end position="195"/>
    </location>
</feature>
<reference evidence="3 4" key="1">
    <citation type="submission" date="2021-03" db="EMBL/GenBank/DDBJ databases">
        <title>Sequencing the genomes of 1000 actinobacteria strains.</title>
        <authorList>
            <person name="Klenk H.-P."/>
        </authorList>
    </citation>
    <scope>NUCLEOTIDE SEQUENCE [LARGE SCALE GENOMIC DNA]</scope>
    <source>
        <strain evidence="3 4">DSM 12544</strain>
    </source>
</reference>
<feature type="compositionally biased region" description="Low complexity" evidence="1">
    <location>
        <begin position="241"/>
        <end position="251"/>
    </location>
</feature>
<protein>
    <submittedName>
        <fullName evidence="3">Peptidyl-prolyl cis-trans isomerase SurA</fullName>
        <ecNumber evidence="3">5.2.1.8</ecNumber>
    </submittedName>
</protein>
<comment type="caution">
    <text evidence="3">The sequence shown here is derived from an EMBL/GenBank/DDBJ whole genome shotgun (WGS) entry which is preliminary data.</text>
</comment>
<dbReference type="EMBL" id="JAGINX010000001">
    <property type="protein sequence ID" value="MBP2317324.1"/>
    <property type="molecule type" value="Genomic_DNA"/>
</dbReference>
<feature type="compositionally biased region" description="Low complexity" evidence="1">
    <location>
        <begin position="196"/>
        <end position="211"/>
    </location>
</feature>
<feature type="compositionally biased region" description="Acidic residues" evidence="1">
    <location>
        <begin position="47"/>
        <end position="59"/>
    </location>
</feature>
<keyword evidence="3" id="KW-0413">Isomerase</keyword>
<feature type="compositionally biased region" description="Acidic residues" evidence="1">
    <location>
        <begin position="148"/>
        <end position="167"/>
    </location>
</feature>
<dbReference type="Pfam" id="PF13624">
    <property type="entry name" value="SurA_N_3"/>
    <property type="match status" value="1"/>
</dbReference>
<accession>A0ABS4SYQ8</accession>
<evidence type="ECO:0000313" key="4">
    <source>
        <dbReference type="Proteomes" id="UP001519331"/>
    </source>
</evidence>
<feature type="region of interest" description="Disordered" evidence="1">
    <location>
        <begin position="24"/>
        <end position="59"/>
    </location>
</feature>
<evidence type="ECO:0000313" key="3">
    <source>
        <dbReference type="EMBL" id="MBP2317324.1"/>
    </source>
</evidence>
<feature type="chain" id="PRO_5045523261" evidence="2">
    <location>
        <begin position="26"/>
        <end position="268"/>
    </location>
</feature>
<organism evidence="3 4">
    <name type="scientific">Nesterenkonia lacusekhoensis</name>
    <dbReference type="NCBI Taxonomy" id="150832"/>
    <lineage>
        <taxon>Bacteria</taxon>
        <taxon>Bacillati</taxon>
        <taxon>Actinomycetota</taxon>
        <taxon>Actinomycetes</taxon>
        <taxon>Micrococcales</taxon>
        <taxon>Micrococcaceae</taxon>
        <taxon>Nesterenkonia</taxon>
    </lineage>
</organism>
<feature type="compositionally biased region" description="Acidic residues" evidence="1">
    <location>
        <begin position="258"/>
        <end position="268"/>
    </location>
</feature>
<sequence>MHKKLLTGAAATTLLLGLAACDQNAEPDAEASGGAEEEGQEAPMGQEDMEMPEPDTEDIPDVVATVNGEELSSEEFIPLYEQQFQQMAMQAQMSGEEPDEATIQEQVLDTAIGTELLLQDAEQQGFEASEEDIDAALEDAAEQGGMESADELIEAYEEQGNSEEELREDASDQALINQVTESLDIEEPSEEELQELYDQQEQQQEMMAEAQGGEGGGEGAPGAEQQEMPPFDEVRDELEEQAAQQNENEALMSHIEELREDADVETHL</sequence>
<feature type="region of interest" description="Disordered" evidence="1">
    <location>
        <begin position="141"/>
        <end position="268"/>
    </location>
</feature>
<dbReference type="PANTHER" id="PTHR47245:SF2">
    <property type="entry name" value="PEPTIDYL-PROLYL CIS-TRANS ISOMERASE HP_0175-RELATED"/>
    <property type="match status" value="1"/>
</dbReference>
<dbReference type="SUPFAM" id="SSF109998">
    <property type="entry name" value="Triger factor/SurA peptide-binding domain-like"/>
    <property type="match status" value="1"/>
</dbReference>
<proteinExistence type="predicted"/>
<evidence type="ECO:0000256" key="1">
    <source>
        <dbReference type="SAM" id="MobiDB-lite"/>
    </source>
</evidence>
<dbReference type="GO" id="GO:0003755">
    <property type="term" value="F:peptidyl-prolyl cis-trans isomerase activity"/>
    <property type="evidence" value="ECO:0007669"/>
    <property type="project" value="UniProtKB-EC"/>
</dbReference>
<evidence type="ECO:0000256" key="2">
    <source>
        <dbReference type="SAM" id="SignalP"/>
    </source>
</evidence>
<dbReference type="PANTHER" id="PTHR47245">
    <property type="entry name" value="PEPTIDYLPROLYL ISOMERASE"/>
    <property type="match status" value="1"/>
</dbReference>
<dbReference type="InterPro" id="IPR050245">
    <property type="entry name" value="PrsA_foldase"/>
</dbReference>
<dbReference type="RefSeq" id="WP_210047508.1">
    <property type="nucleotide sequence ID" value="NZ_JAGINX010000001.1"/>
</dbReference>
<dbReference type="EC" id="5.2.1.8" evidence="3"/>
<name>A0ABS4SYQ8_9MICC</name>
<feature type="compositionally biased region" description="Acidic residues" evidence="1">
    <location>
        <begin position="25"/>
        <end position="40"/>
    </location>
</feature>
<dbReference type="Gene3D" id="1.10.4030.10">
    <property type="entry name" value="Porin chaperone SurA, peptide-binding domain"/>
    <property type="match status" value="1"/>
</dbReference>
<dbReference type="InterPro" id="IPR027304">
    <property type="entry name" value="Trigger_fact/SurA_dom_sf"/>
</dbReference>
<dbReference type="PROSITE" id="PS51257">
    <property type="entry name" value="PROKAR_LIPOPROTEIN"/>
    <property type="match status" value="1"/>
</dbReference>
<feature type="signal peptide" evidence="2">
    <location>
        <begin position="1"/>
        <end position="25"/>
    </location>
</feature>